<dbReference type="EMBL" id="BASE01000028">
    <property type="protein sequence ID" value="GAM13254.1"/>
    <property type="molecule type" value="Genomic_DNA"/>
</dbReference>
<dbReference type="PROSITE" id="PS51063">
    <property type="entry name" value="HTH_CRP_2"/>
    <property type="match status" value="1"/>
</dbReference>
<feature type="domain" description="HTH crp-type" evidence="6">
    <location>
        <begin position="131"/>
        <end position="195"/>
    </location>
</feature>
<comment type="caution">
    <text evidence="7">The sequence shown here is derived from an EMBL/GenBank/DDBJ whole genome shotgun (WGS) entry which is preliminary data.</text>
</comment>
<dbReference type="GO" id="GO:0016301">
    <property type="term" value="F:kinase activity"/>
    <property type="evidence" value="ECO:0007669"/>
    <property type="project" value="UniProtKB-KW"/>
</dbReference>
<dbReference type="STRING" id="1321606.SAMD00020551_1392"/>
<keyword evidence="8" id="KW-1185">Reference proteome</keyword>
<feature type="domain" description="Cyclic nucleotide-binding" evidence="5">
    <location>
        <begin position="20"/>
        <end position="72"/>
    </location>
</feature>
<dbReference type="Pfam" id="PF00027">
    <property type="entry name" value="cNMP_binding"/>
    <property type="match status" value="1"/>
</dbReference>
<evidence type="ECO:0000313" key="8">
    <source>
        <dbReference type="Proteomes" id="UP000031014"/>
    </source>
</evidence>
<organism evidence="7 8">
    <name type="scientific">Mesobacillus selenatarsenatis (strain DSM 18680 / JCM 14380 / FERM P-15431 / SF-1)</name>
    <dbReference type="NCBI Taxonomy" id="1321606"/>
    <lineage>
        <taxon>Bacteria</taxon>
        <taxon>Bacillati</taxon>
        <taxon>Bacillota</taxon>
        <taxon>Bacilli</taxon>
        <taxon>Bacillales</taxon>
        <taxon>Bacillaceae</taxon>
        <taxon>Mesobacillus</taxon>
    </lineage>
</organism>
<dbReference type="InterPro" id="IPR018490">
    <property type="entry name" value="cNMP-bd_dom_sf"/>
</dbReference>
<accession>A0A0A8X1W0</accession>
<dbReference type="GO" id="GO:0003677">
    <property type="term" value="F:DNA binding"/>
    <property type="evidence" value="ECO:0007669"/>
    <property type="project" value="UniProtKB-KW"/>
</dbReference>
<keyword evidence="4" id="KW-0804">Transcription</keyword>
<evidence type="ECO:0000256" key="3">
    <source>
        <dbReference type="ARBA" id="ARBA00023159"/>
    </source>
</evidence>
<evidence type="ECO:0000259" key="5">
    <source>
        <dbReference type="PROSITE" id="PS50042"/>
    </source>
</evidence>
<keyword evidence="7" id="KW-0808">Transferase</keyword>
<dbReference type="InterPro" id="IPR036390">
    <property type="entry name" value="WH_DNA-bd_sf"/>
</dbReference>
<dbReference type="CDD" id="cd00038">
    <property type="entry name" value="CAP_ED"/>
    <property type="match status" value="1"/>
</dbReference>
<dbReference type="GO" id="GO:0003700">
    <property type="term" value="F:DNA-binding transcription factor activity"/>
    <property type="evidence" value="ECO:0007669"/>
    <property type="project" value="TreeGrafter"/>
</dbReference>
<dbReference type="Pfam" id="PF13545">
    <property type="entry name" value="HTH_Crp_2"/>
    <property type="match status" value="1"/>
</dbReference>
<dbReference type="PROSITE" id="PS50042">
    <property type="entry name" value="CNMP_BINDING_3"/>
    <property type="match status" value="1"/>
</dbReference>
<keyword evidence="1" id="KW-0805">Transcription regulation</keyword>
<dbReference type="SUPFAM" id="SSF51206">
    <property type="entry name" value="cAMP-binding domain-like"/>
    <property type="match status" value="1"/>
</dbReference>
<dbReference type="GO" id="GO:0005829">
    <property type="term" value="C:cytosol"/>
    <property type="evidence" value="ECO:0007669"/>
    <property type="project" value="TreeGrafter"/>
</dbReference>
<evidence type="ECO:0000256" key="1">
    <source>
        <dbReference type="ARBA" id="ARBA00023015"/>
    </source>
</evidence>
<dbReference type="SMART" id="SM00419">
    <property type="entry name" value="HTH_CRP"/>
    <property type="match status" value="1"/>
</dbReference>
<evidence type="ECO:0000256" key="2">
    <source>
        <dbReference type="ARBA" id="ARBA00023125"/>
    </source>
</evidence>
<sequence>MHFLRYQWEPYLSYGQLFEFEKNKVVYHQGEAGRGIYYLKNGEIKVTLLSDKGDERIINMVPPGMLFGEHGIHGEPYLTSGTTTCPSLVYYFSDDVIATICRKHPEAAGIYTDSLIYKFRTLAEIIAHLDSPVEQQMAFYLLKLVQENGNASMNQTAFAKYIGTSRITVNKIIQKWKQKGYIELHKREIIIMNFDKIRAIASNPHMD</sequence>
<dbReference type="PANTHER" id="PTHR24567:SF68">
    <property type="entry name" value="DNA-BINDING TRANSCRIPTIONAL DUAL REGULATOR CRP"/>
    <property type="match status" value="1"/>
</dbReference>
<dbReference type="InterPro" id="IPR012318">
    <property type="entry name" value="HTH_CRP"/>
</dbReference>
<protein>
    <submittedName>
        <fullName evidence="7">cAMP-binding proteins-catabolite gene activator and regulatory subunit of cAMP-dependent protein kinases</fullName>
    </submittedName>
</protein>
<evidence type="ECO:0000313" key="7">
    <source>
        <dbReference type="EMBL" id="GAM13254.1"/>
    </source>
</evidence>
<dbReference type="Proteomes" id="UP000031014">
    <property type="component" value="Unassembled WGS sequence"/>
</dbReference>
<dbReference type="OrthoDB" id="9810708at2"/>
<dbReference type="SUPFAM" id="SSF46785">
    <property type="entry name" value="Winged helix' DNA-binding domain"/>
    <property type="match status" value="1"/>
</dbReference>
<dbReference type="InterPro" id="IPR050397">
    <property type="entry name" value="Env_Response_Regulators"/>
</dbReference>
<dbReference type="AlphaFoldDB" id="A0A0A8X1W0"/>
<dbReference type="InterPro" id="IPR014710">
    <property type="entry name" value="RmlC-like_jellyroll"/>
</dbReference>
<gene>
    <name evidence="7" type="ORF">SAMD00020551_1392</name>
</gene>
<dbReference type="RefSeq" id="WP_041965105.1">
    <property type="nucleotide sequence ID" value="NZ_BASE01000028.1"/>
</dbReference>
<evidence type="ECO:0000256" key="4">
    <source>
        <dbReference type="ARBA" id="ARBA00023163"/>
    </source>
</evidence>
<dbReference type="PANTHER" id="PTHR24567">
    <property type="entry name" value="CRP FAMILY TRANSCRIPTIONAL REGULATORY PROTEIN"/>
    <property type="match status" value="1"/>
</dbReference>
<proteinExistence type="predicted"/>
<name>A0A0A8X1W0_MESS1</name>
<dbReference type="Gene3D" id="2.60.120.10">
    <property type="entry name" value="Jelly Rolls"/>
    <property type="match status" value="1"/>
</dbReference>
<keyword evidence="2" id="KW-0238">DNA-binding</keyword>
<evidence type="ECO:0000259" key="6">
    <source>
        <dbReference type="PROSITE" id="PS51063"/>
    </source>
</evidence>
<dbReference type="InterPro" id="IPR000595">
    <property type="entry name" value="cNMP-bd_dom"/>
</dbReference>
<keyword evidence="7" id="KW-0418">Kinase</keyword>
<keyword evidence="3" id="KW-0010">Activator</keyword>
<reference evidence="7 8" key="1">
    <citation type="submission" date="2013-06" db="EMBL/GenBank/DDBJ databases">
        <title>Whole genome shotgun sequence of Bacillus selenatarsenatis SF-1.</title>
        <authorList>
            <person name="Kuroda M."/>
            <person name="Sei K."/>
            <person name="Yamashita M."/>
            <person name="Ike M."/>
        </authorList>
    </citation>
    <scope>NUCLEOTIDE SEQUENCE [LARGE SCALE GENOMIC DNA]</scope>
    <source>
        <strain evidence="7 8">SF-1</strain>
    </source>
</reference>